<reference evidence="1" key="1">
    <citation type="journal article" date="2015" name="Nature">
        <title>Complex archaea that bridge the gap between prokaryotes and eukaryotes.</title>
        <authorList>
            <person name="Spang A."/>
            <person name="Saw J.H."/>
            <person name="Jorgensen S.L."/>
            <person name="Zaremba-Niedzwiedzka K."/>
            <person name="Martijn J."/>
            <person name="Lind A.E."/>
            <person name="van Eijk R."/>
            <person name="Schleper C."/>
            <person name="Guy L."/>
            <person name="Ettema T.J."/>
        </authorList>
    </citation>
    <scope>NUCLEOTIDE SEQUENCE</scope>
</reference>
<accession>A0A0F9DEF3</accession>
<comment type="caution">
    <text evidence="1">The sequence shown here is derived from an EMBL/GenBank/DDBJ whole genome shotgun (WGS) entry which is preliminary data.</text>
</comment>
<evidence type="ECO:0000313" key="1">
    <source>
        <dbReference type="EMBL" id="KKL10358.1"/>
    </source>
</evidence>
<sequence>MLEACVNRMTGEILCTKPSGYPWSPNELDGPVLCVLQIDERVLAFEGVDFGGITSYPTRTMLRERYVAGRKQELGVDVLPEAEAERVADYQWPMLFRVSDREIRPNAKITSEHQLSAHIAVPVFDMRMMVTATSSRIMDVDSDGGADYTSLVLWWATEKLETLIAAHARCSDGSLT</sequence>
<dbReference type="EMBL" id="LAZR01042093">
    <property type="protein sequence ID" value="KKL10358.1"/>
    <property type="molecule type" value="Genomic_DNA"/>
</dbReference>
<organism evidence="1">
    <name type="scientific">marine sediment metagenome</name>
    <dbReference type="NCBI Taxonomy" id="412755"/>
    <lineage>
        <taxon>unclassified sequences</taxon>
        <taxon>metagenomes</taxon>
        <taxon>ecological metagenomes</taxon>
    </lineage>
</organism>
<gene>
    <name evidence="1" type="ORF">LCGC14_2556670</name>
</gene>
<name>A0A0F9DEF3_9ZZZZ</name>
<protein>
    <submittedName>
        <fullName evidence="1">Uncharacterized protein</fullName>
    </submittedName>
</protein>
<feature type="non-terminal residue" evidence="1">
    <location>
        <position position="176"/>
    </location>
</feature>
<dbReference type="AlphaFoldDB" id="A0A0F9DEF3"/>
<proteinExistence type="predicted"/>